<keyword evidence="2" id="KW-1185">Reference proteome</keyword>
<sequence length="779" mass="87167">MPVVKGGVWTNIEDEILKASVSKYGLNQWARVSSLLARKTPKQCKARWNEWLDPSIKKIEWSKDEDEKLLHLAKIMPTQWRTIAPIVGRTANQCLERYQKLLDEAEARESSNLGLMGPEGGETQAPSADDVRRLRPGELDPDPETKPARPDTIDLDEDEKEMLSEARARLANTQGKKAKRKARERQQEESRRLAALQKRRELKTAGINIKVTTRKKGEMDYNADIPFERKALSGFYDTSEEMAMNEAQRAAFDPRKQQLANKRKGDDDDDKDRKRRKNDKDGSSESYKAALKAGQLQKIREAEQSSKRRALVLPSPQVSEGELEDIVKMGKMGEAANLRARESENDATRGLVNTYSTLNSNAPIRTPKAPEQEDHIANEIRNIRALNETKSALLGGENTPLHEGASSTGFDGITPRKQTISTPNPLATPLRGPDGVGATPRRPGQTPLRTPRDTLALNQDDGMSMVSATPRDIRMREVALRSQLKSGLASLPKPKDTEWEFDIPDEQKEAMQVDEMTEEDAAERDRRERERREAEEALEFRRRTQVMQKNLPRPVRVNFTDLVKKASRITNEAQSLIAKESAMLMANDAMRYPLPGGQVNGAPRALQHIDDDALAEARLLILSETKPLPSLEDIQSAFEARASSSLLLGLGCYKDDEEEQGVAMKAAFNSVQDSIMASAEQGAKLEKKLSLHLGGYQKRQKMLRDKMGGAADALEKARSALAGFKTLAISEDVAIERRLNALREEVGFVSRREREAQEEYRKAKEELDGLMTNGVNGVH</sequence>
<reference evidence="1" key="1">
    <citation type="submission" date="2021-11" db="EMBL/GenBank/DDBJ databases">
        <title>Fusarium solani-melongenae Genome sequencing and assembly.</title>
        <authorList>
            <person name="Xie S."/>
            <person name="Huang L."/>
            <person name="Zhang X."/>
        </authorList>
    </citation>
    <scope>NUCLEOTIDE SEQUENCE</scope>
    <source>
        <strain evidence="1">CRI 24-3</strain>
    </source>
</reference>
<dbReference type="EMBL" id="CP090035">
    <property type="protein sequence ID" value="UPK97449.1"/>
    <property type="molecule type" value="Genomic_DNA"/>
</dbReference>
<proteinExistence type="predicted"/>
<evidence type="ECO:0000313" key="1">
    <source>
        <dbReference type="EMBL" id="UPK97449.1"/>
    </source>
</evidence>
<protein>
    <submittedName>
        <fullName evidence="1">Uncharacterized protein</fullName>
    </submittedName>
</protein>
<evidence type="ECO:0000313" key="2">
    <source>
        <dbReference type="Proteomes" id="UP000830768"/>
    </source>
</evidence>
<accession>A0ACD3Z833</accession>
<gene>
    <name evidence="1" type="ORF">LCI18_008384</name>
</gene>
<name>A0ACD3Z833_FUSSC</name>
<dbReference type="Proteomes" id="UP000830768">
    <property type="component" value="Chromosome 6"/>
</dbReference>
<organism evidence="1 2">
    <name type="scientific">Fusarium solani subsp. cucurbitae</name>
    <name type="common">Neocosmosporum cucurbitae</name>
    <dbReference type="NCBI Taxonomy" id="2747967"/>
    <lineage>
        <taxon>Eukaryota</taxon>
        <taxon>Fungi</taxon>
        <taxon>Dikarya</taxon>
        <taxon>Ascomycota</taxon>
        <taxon>Pezizomycotina</taxon>
        <taxon>Sordariomycetes</taxon>
        <taxon>Hypocreomycetidae</taxon>
        <taxon>Hypocreales</taxon>
        <taxon>Nectriaceae</taxon>
        <taxon>Fusarium</taxon>
        <taxon>Fusarium solani species complex</taxon>
    </lineage>
</organism>